<dbReference type="InterPro" id="IPR001387">
    <property type="entry name" value="Cro/C1-type_HTH"/>
</dbReference>
<dbReference type="SMART" id="SM00530">
    <property type="entry name" value="HTH_XRE"/>
    <property type="match status" value="1"/>
</dbReference>
<proteinExistence type="predicted"/>
<feature type="region of interest" description="Disordered" evidence="1">
    <location>
        <begin position="1"/>
        <end position="24"/>
    </location>
</feature>
<gene>
    <name evidence="3" type="ORF">ASILVAE211_04415</name>
</gene>
<dbReference type="CDD" id="cd00093">
    <property type="entry name" value="HTH_XRE"/>
    <property type="match status" value="1"/>
</dbReference>
<name>A0A963YPR2_9PROT</name>
<dbReference type="Pfam" id="PF01381">
    <property type="entry name" value="HTH_3"/>
    <property type="match status" value="1"/>
</dbReference>
<reference evidence="3" key="1">
    <citation type="journal article" date="2021" name="Microorganisms">
        <title>Acidisoma silvae sp. nov. and Acidisomacellulosilytica sp. nov., Two Acidophilic Bacteria Isolated from Decaying Wood, Hydrolyzing Cellulose and Producing Poly-3-hydroxybutyrate.</title>
        <authorList>
            <person name="Mieszkin S."/>
            <person name="Pouder E."/>
            <person name="Uroz S."/>
            <person name="Simon-Colin C."/>
            <person name="Alain K."/>
        </authorList>
    </citation>
    <scope>NUCLEOTIDE SEQUENCE</scope>
    <source>
        <strain evidence="3">HW T2.11</strain>
    </source>
</reference>
<accession>A0A963YPR2</accession>
<keyword evidence="4" id="KW-1185">Reference proteome</keyword>
<reference evidence="3" key="2">
    <citation type="submission" date="2021-01" db="EMBL/GenBank/DDBJ databases">
        <authorList>
            <person name="Mieszkin S."/>
            <person name="Pouder E."/>
            <person name="Alain K."/>
        </authorList>
    </citation>
    <scope>NUCLEOTIDE SEQUENCE</scope>
    <source>
        <strain evidence="3">HW T2.11</strain>
    </source>
</reference>
<organism evidence="3 4">
    <name type="scientific">Acidisoma silvae</name>
    <dbReference type="NCBI Taxonomy" id="2802396"/>
    <lineage>
        <taxon>Bacteria</taxon>
        <taxon>Pseudomonadati</taxon>
        <taxon>Pseudomonadota</taxon>
        <taxon>Alphaproteobacteria</taxon>
        <taxon>Acetobacterales</taxon>
        <taxon>Acidocellaceae</taxon>
        <taxon>Acidisoma</taxon>
    </lineage>
</organism>
<dbReference type="AlphaFoldDB" id="A0A963YPR2"/>
<protein>
    <submittedName>
        <fullName evidence="3">Helix-turn-helix transcriptional regulator</fullName>
    </submittedName>
</protein>
<feature type="domain" description="HTH cro/C1-type" evidence="2">
    <location>
        <begin position="40"/>
        <end position="94"/>
    </location>
</feature>
<dbReference type="InterPro" id="IPR010982">
    <property type="entry name" value="Lambda_DNA-bd_dom_sf"/>
</dbReference>
<evidence type="ECO:0000313" key="4">
    <source>
        <dbReference type="Proteomes" id="UP000708298"/>
    </source>
</evidence>
<comment type="caution">
    <text evidence="3">The sequence shown here is derived from an EMBL/GenBank/DDBJ whole genome shotgun (WGS) entry which is preliminary data.</text>
</comment>
<evidence type="ECO:0000313" key="3">
    <source>
        <dbReference type="EMBL" id="MCB8874418.1"/>
    </source>
</evidence>
<dbReference type="RefSeq" id="WP_227320052.1">
    <property type="nucleotide sequence ID" value="NZ_JAESVB010000001.1"/>
</dbReference>
<dbReference type="Proteomes" id="UP000708298">
    <property type="component" value="Unassembled WGS sequence"/>
</dbReference>
<dbReference type="SUPFAM" id="SSF47413">
    <property type="entry name" value="lambda repressor-like DNA-binding domains"/>
    <property type="match status" value="1"/>
</dbReference>
<dbReference type="EMBL" id="JAESVB010000001">
    <property type="protein sequence ID" value="MCB8874418.1"/>
    <property type="molecule type" value="Genomic_DNA"/>
</dbReference>
<dbReference type="Gene3D" id="1.10.260.40">
    <property type="entry name" value="lambda repressor-like DNA-binding domains"/>
    <property type="match status" value="1"/>
</dbReference>
<dbReference type="GO" id="GO:0003677">
    <property type="term" value="F:DNA binding"/>
    <property type="evidence" value="ECO:0007669"/>
    <property type="project" value="InterPro"/>
</dbReference>
<dbReference type="PROSITE" id="PS50943">
    <property type="entry name" value="HTH_CROC1"/>
    <property type="match status" value="1"/>
</dbReference>
<evidence type="ECO:0000256" key="1">
    <source>
        <dbReference type="SAM" id="MobiDB-lite"/>
    </source>
</evidence>
<evidence type="ECO:0000259" key="2">
    <source>
        <dbReference type="PROSITE" id="PS50943"/>
    </source>
</evidence>
<sequence>MTTRPRSRRDGPGRPLPPPDPAVLRRAHRLTSAVELGALLRAERALRALTQAEMADRLGMTRQMLVGLENGAEGVGIGTVLRLLADLGVTVLALPAGAMADLPEALGLDRKTE</sequence>